<dbReference type="InterPro" id="IPR016024">
    <property type="entry name" value="ARM-type_fold"/>
</dbReference>
<protein>
    <recommendedName>
        <fullName evidence="8">IPO4/5-like TPR repeats domain-containing protein</fullName>
    </recommendedName>
</protein>
<evidence type="ECO:0000259" key="8">
    <source>
        <dbReference type="Pfam" id="PF25780"/>
    </source>
</evidence>
<dbReference type="PANTHER" id="PTHR10527">
    <property type="entry name" value="IMPORTIN BETA"/>
    <property type="match status" value="1"/>
</dbReference>
<evidence type="ECO:0000256" key="7">
    <source>
        <dbReference type="ARBA" id="ARBA00023242"/>
    </source>
</evidence>
<evidence type="ECO:0000256" key="2">
    <source>
        <dbReference type="ARBA" id="ARBA00004496"/>
    </source>
</evidence>
<dbReference type="Pfam" id="PF18808">
    <property type="entry name" value="Importin_rep_4"/>
    <property type="match status" value="1"/>
</dbReference>
<comment type="subcellular location">
    <subcellularLocation>
        <location evidence="2">Cytoplasm</location>
    </subcellularLocation>
    <subcellularLocation>
        <location evidence="1">Nucleus</location>
    </subcellularLocation>
</comment>
<dbReference type="GO" id="GO:0005737">
    <property type="term" value="C:cytoplasm"/>
    <property type="evidence" value="ECO:0007669"/>
    <property type="project" value="UniProtKB-SubCell"/>
</dbReference>
<accession>A0AAP0NET7</accession>
<keyword evidence="3" id="KW-0813">Transport</keyword>
<dbReference type="GO" id="GO:0006606">
    <property type="term" value="P:protein import into nucleus"/>
    <property type="evidence" value="ECO:0007669"/>
    <property type="project" value="InterPro"/>
</dbReference>
<evidence type="ECO:0000313" key="10">
    <source>
        <dbReference type="Proteomes" id="UP001415857"/>
    </source>
</evidence>
<evidence type="ECO:0000256" key="1">
    <source>
        <dbReference type="ARBA" id="ARBA00004123"/>
    </source>
</evidence>
<keyword evidence="5" id="KW-0677">Repeat</keyword>
<dbReference type="Gene3D" id="1.25.10.10">
    <property type="entry name" value="Leucine-rich Repeat Variant"/>
    <property type="match status" value="1"/>
</dbReference>
<sequence length="378" mass="42510">METSTSHVFQTQVKEILGLDLSPLETLLTNLDSSQPLALQSHAQTLLTFCKTHNPNSLSLKLAFLLCSSHRIDTRLASATLLCRLLTPAGSHLWPRLPKITQNEIKSILLASLPKEFSRKVAKILCNLISDIGLEIFPRNEWPELLDFLFRSLGHDSFGSQLHILQESALVLFSNLSPKLGDIDIVFHRVDLLHLAFLKSMDSSCASHVRVAAFKASVNLVVFLITPSSYDRFQDLLFEMVKTTFELINMEQHEYAQSVLEDLIVLAATKPGFLRVHVATVVDSMLKVAEKVSLEEKTRQLGIEFVITLAEEREQGCGMVRKLPHLIIRLLSLLMKMLAVIEDDSSWHIAESDEDNCRGNKCFLLWDGELESNCNCFA</sequence>
<keyword evidence="4" id="KW-0963">Cytoplasm</keyword>
<feature type="domain" description="IPO4/5-like TPR repeats" evidence="8">
    <location>
        <begin position="121"/>
        <end position="282"/>
    </location>
</feature>
<name>A0AAP0NET7_LIQFO</name>
<dbReference type="AlphaFoldDB" id="A0AAP0NET7"/>
<dbReference type="InterPro" id="IPR040122">
    <property type="entry name" value="Importin_beta"/>
</dbReference>
<gene>
    <name evidence="9" type="ORF">L1049_002381</name>
</gene>
<proteinExistence type="predicted"/>
<evidence type="ECO:0000256" key="6">
    <source>
        <dbReference type="ARBA" id="ARBA00022927"/>
    </source>
</evidence>
<keyword evidence="7" id="KW-0539">Nucleus</keyword>
<dbReference type="InterPro" id="IPR011989">
    <property type="entry name" value="ARM-like"/>
</dbReference>
<dbReference type="Pfam" id="PF25780">
    <property type="entry name" value="TPR_IPO5"/>
    <property type="match status" value="1"/>
</dbReference>
<dbReference type="GO" id="GO:0005634">
    <property type="term" value="C:nucleus"/>
    <property type="evidence" value="ECO:0007669"/>
    <property type="project" value="UniProtKB-SubCell"/>
</dbReference>
<evidence type="ECO:0000313" key="9">
    <source>
        <dbReference type="EMBL" id="KAK9272012.1"/>
    </source>
</evidence>
<dbReference type="EMBL" id="JBBPBK010000013">
    <property type="protein sequence ID" value="KAK9272012.1"/>
    <property type="molecule type" value="Genomic_DNA"/>
</dbReference>
<dbReference type="SUPFAM" id="SSF48371">
    <property type="entry name" value="ARM repeat"/>
    <property type="match status" value="1"/>
</dbReference>
<keyword evidence="10" id="KW-1185">Reference proteome</keyword>
<evidence type="ECO:0000256" key="4">
    <source>
        <dbReference type="ARBA" id="ARBA00022490"/>
    </source>
</evidence>
<dbReference type="Proteomes" id="UP001415857">
    <property type="component" value="Unassembled WGS sequence"/>
</dbReference>
<evidence type="ECO:0000256" key="5">
    <source>
        <dbReference type="ARBA" id="ARBA00022737"/>
    </source>
</evidence>
<dbReference type="InterPro" id="IPR057672">
    <property type="entry name" value="TPR_IPO4/5"/>
</dbReference>
<organism evidence="9 10">
    <name type="scientific">Liquidambar formosana</name>
    <name type="common">Formosan gum</name>
    <dbReference type="NCBI Taxonomy" id="63359"/>
    <lineage>
        <taxon>Eukaryota</taxon>
        <taxon>Viridiplantae</taxon>
        <taxon>Streptophyta</taxon>
        <taxon>Embryophyta</taxon>
        <taxon>Tracheophyta</taxon>
        <taxon>Spermatophyta</taxon>
        <taxon>Magnoliopsida</taxon>
        <taxon>eudicotyledons</taxon>
        <taxon>Gunneridae</taxon>
        <taxon>Pentapetalae</taxon>
        <taxon>Saxifragales</taxon>
        <taxon>Altingiaceae</taxon>
        <taxon>Liquidambar</taxon>
    </lineage>
</organism>
<evidence type="ECO:0000256" key="3">
    <source>
        <dbReference type="ARBA" id="ARBA00022448"/>
    </source>
</evidence>
<reference evidence="9 10" key="1">
    <citation type="journal article" date="2024" name="Plant J.">
        <title>Genome sequences and population genomics reveal climatic adaptation and genomic divergence between two closely related sweetgum species.</title>
        <authorList>
            <person name="Xu W.Q."/>
            <person name="Ren C.Q."/>
            <person name="Zhang X.Y."/>
            <person name="Comes H.P."/>
            <person name="Liu X.H."/>
            <person name="Li Y.G."/>
            <person name="Kettle C.J."/>
            <person name="Jalonen R."/>
            <person name="Gaisberger H."/>
            <person name="Ma Y.Z."/>
            <person name="Qiu Y.X."/>
        </authorList>
    </citation>
    <scope>NUCLEOTIDE SEQUENCE [LARGE SCALE GENOMIC DNA]</scope>
    <source>
        <strain evidence="9">Hangzhou</strain>
    </source>
</reference>
<dbReference type="InterPro" id="IPR041653">
    <property type="entry name" value="Importin_rep_4"/>
</dbReference>
<comment type="caution">
    <text evidence="9">The sequence shown here is derived from an EMBL/GenBank/DDBJ whole genome shotgun (WGS) entry which is preliminary data.</text>
</comment>
<keyword evidence="6" id="KW-0653">Protein transport</keyword>